<dbReference type="InterPro" id="IPR000242">
    <property type="entry name" value="PTP_cat"/>
</dbReference>
<feature type="domain" description="Fibronectin type-III" evidence="12">
    <location>
        <begin position="60"/>
        <end position="154"/>
    </location>
</feature>
<evidence type="ECO:0000256" key="7">
    <source>
        <dbReference type="ARBA" id="ARBA00023136"/>
    </source>
</evidence>
<dbReference type="Pfam" id="PF00102">
    <property type="entry name" value="Y_phosphatase"/>
    <property type="match status" value="1"/>
</dbReference>
<gene>
    <name evidence="13" type="ORF">HICCMSTLAB_LOCUS1690</name>
</gene>
<dbReference type="GO" id="GO:0009653">
    <property type="term" value="P:anatomical structure morphogenesis"/>
    <property type="evidence" value="ECO:0007669"/>
    <property type="project" value="UniProtKB-ARBA"/>
</dbReference>
<feature type="domain" description="Tyrosine specific protein phosphatases" evidence="11">
    <location>
        <begin position="818"/>
        <end position="892"/>
    </location>
</feature>
<dbReference type="GO" id="GO:0016020">
    <property type="term" value="C:membrane"/>
    <property type="evidence" value="ECO:0007669"/>
    <property type="project" value="UniProtKB-SubCell"/>
</dbReference>
<dbReference type="PROSITE" id="PS50853">
    <property type="entry name" value="FN3"/>
    <property type="match status" value="2"/>
</dbReference>
<dbReference type="InterPro" id="IPR000387">
    <property type="entry name" value="Tyr_Pase_dom"/>
</dbReference>
<name>A0A8J2H2U0_COTCN</name>
<dbReference type="AlphaFoldDB" id="A0A8J2H2U0"/>
<evidence type="ECO:0000313" key="14">
    <source>
        <dbReference type="Proteomes" id="UP000786811"/>
    </source>
</evidence>
<dbReference type="PANTHER" id="PTHR46957:SF3">
    <property type="entry name" value="CYTOKINE RECEPTOR"/>
    <property type="match status" value="1"/>
</dbReference>
<keyword evidence="3" id="KW-0732">Signal</keyword>
<dbReference type="SMART" id="SM00194">
    <property type="entry name" value="PTPc"/>
    <property type="match status" value="1"/>
</dbReference>
<dbReference type="CDD" id="cd00063">
    <property type="entry name" value="FN3"/>
    <property type="match status" value="1"/>
</dbReference>
<dbReference type="InterPro" id="IPR016130">
    <property type="entry name" value="Tyr_Pase_AS"/>
</dbReference>
<dbReference type="SUPFAM" id="SSF52799">
    <property type="entry name" value="(Phosphotyrosine protein) phosphatases II"/>
    <property type="match status" value="1"/>
</dbReference>
<evidence type="ECO:0000256" key="9">
    <source>
        <dbReference type="SAM" id="Phobius"/>
    </source>
</evidence>
<dbReference type="GO" id="GO:0004725">
    <property type="term" value="F:protein tyrosine phosphatase activity"/>
    <property type="evidence" value="ECO:0007669"/>
    <property type="project" value="InterPro"/>
</dbReference>
<dbReference type="PROSITE" id="PS50055">
    <property type="entry name" value="TYR_PHOSPHATASE_PTP"/>
    <property type="match status" value="1"/>
</dbReference>
<dbReference type="PROSITE" id="PS50056">
    <property type="entry name" value="TYR_PHOSPHATASE_2"/>
    <property type="match status" value="1"/>
</dbReference>
<protein>
    <submittedName>
        <fullName evidence="13">Similar to Ptp10D: Tyrosine-protein phosphatase 10D (Drosophila melanogaster)</fullName>
    </submittedName>
</protein>
<dbReference type="InterPro" id="IPR003595">
    <property type="entry name" value="Tyr_Pase_cat"/>
</dbReference>
<keyword evidence="4" id="KW-0378">Hydrolase</keyword>
<dbReference type="SMART" id="SM00404">
    <property type="entry name" value="PTPc_motif"/>
    <property type="match status" value="1"/>
</dbReference>
<evidence type="ECO:0000313" key="13">
    <source>
        <dbReference type="EMBL" id="CAG5075536.1"/>
    </source>
</evidence>
<comment type="subcellular location">
    <subcellularLocation>
        <location evidence="1">Membrane</location>
        <topology evidence="1">Single-pass membrane protein</topology>
    </subcellularLocation>
</comment>
<keyword evidence="5" id="KW-0904">Protein phosphatase</keyword>
<dbReference type="PROSITE" id="PS00383">
    <property type="entry name" value="TYR_PHOSPHATASE_1"/>
    <property type="match status" value="1"/>
</dbReference>
<dbReference type="Gene3D" id="3.90.190.10">
    <property type="entry name" value="Protein tyrosine phosphatase superfamily"/>
    <property type="match status" value="2"/>
</dbReference>
<evidence type="ECO:0000259" key="12">
    <source>
        <dbReference type="PROSITE" id="PS50853"/>
    </source>
</evidence>
<organism evidence="13 14">
    <name type="scientific">Cotesia congregata</name>
    <name type="common">Parasitoid wasp</name>
    <name type="synonym">Apanteles congregatus</name>
    <dbReference type="NCBI Taxonomy" id="51543"/>
    <lineage>
        <taxon>Eukaryota</taxon>
        <taxon>Metazoa</taxon>
        <taxon>Ecdysozoa</taxon>
        <taxon>Arthropoda</taxon>
        <taxon>Hexapoda</taxon>
        <taxon>Insecta</taxon>
        <taxon>Pterygota</taxon>
        <taxon>Neoptera</taxon>
        <taxon>Endopterygota</taxon>
        <taxon>Hymenoptera</taxon>
        <taxon>Apocrita</taxon>
        <taxon>Ichneumonoidea</taxon>
        <taxon>Braconidae</taxon>
        <taxon>Microgastrinae</taxon>
        <taxon>Cotesia</taxon>
    </lineage>
</organism>
<dbReference type="InterPro" id="IPR050713">
    <property type="entry name" value="RTP_Phos/Ushers"/>
</dbReference>
<evidence type="ECO:0000259" key="10">
    <source>
        <dbReference type="PROSITE" id="PS50055"/>
    </source>
</evidence>
<evidence type="ECO:0000256" key="6">
    <source>
        <dbReference type="ARBA" id="ARBA00022989"/>
    </source>
</evidence>
<dbReference type="Gene3D" id="2.60.40.10">
    <property type="entry name" value="Immunoglobulins"/>
    <property type="match status" value="1"/>
</dbReference>
<dbReference type="InterPro" id="IPR036116">
    <property type="entry name" value="FN3_sf"/>
</dbReference>
<dbReference type="GO" id="GO:0048666">
    <property type="term" value="P:neuron development"/>
    <property type="evidence" value="ECO:0007669"/>
    <property type="project" value="UniProtKB-ARBA"/>
</dbReference>
<reference evidence="13" key="1">
    <citation type="submission" date="2021-04" db="EMBL/GenBank/DDBJ databases">
        <authorList>
            <person name="Chebbi M.A.C M."/>
        </authorList>
    </citation>
    <scope>NUCLEOTIDE SEQUENCE</scope>
</reference>
<evidence type="ECO:0000256" key="2">
    <source>
        <dbReference type="ARBA" id="ARBA00022692"/>
    </source>
</evidence>
<evidence type="ECO:0000256" key="1">
    <source>
        <dbReference type="ARBA" id="ARBA00004167"/>
    </source>
</evidence>
<keyword evidence="7 9" id="KW-0472">Membrane</keyword>
<accession>A0A8J2H2U0</accession>
<evidence type="ECO:0000256" key="4">
    <source>
        <dbReference type="ARBA" id="ARBA00022801"/>
    </source>
</evidence>
<keyword evidence="2 9" id="KW-0812">Transmembrane</keyword>
<dbReference type="Proteomes" id="UP000786811">
    <property type="component" value="Unassembled WGS sequence"/>
</dbReference>
<keyword evidence="6 9" id="KW-1133">Transmembrane helix</keyword>
<keyword evidence="8" id="KW-0325">Glycoprotein</keyword>
<dbReference type="PANTHER" id="PTHR46957">
    <property type="entry name" value="CYTOKINE RECEPTOR"/>
    <property type="match status" value="1"/>
</dbReference>
<comment type="caution">
    <text evidence="13">The sequence shown here is derived from an EMBL/GenBank/DDBJ whole genome shotgun (WGS) entry which is preliminary data.</text>
</comment>
<dbReference type="EMBL" id="CAJNRD030001116">
    <property type="protein sequence ID" value="CAG5075536.1"/>
    <property type="molecule type" value="Genomic_DNA"/>
</dbReference>
<keyword evidence="14" id="KW-1185">Reference proteome</keyword>
<feature type="domain" description="Tyrosine-protein phosphatase" evidence="10">
    <location>
        <begin position="718"/>
        <end position="901"/>
    </location>
</feature>
<dbReference type="SUPFAM" id="SSF49265">
    <property type="entry name" value="Fibronectin type III"/>
    <property type="match status" value="3"/>
</dbReference>
<evidence type="ECO:0000256" key="5">
    <source>
        <dbReference type="ARBA" id="ARBA00022912"/>
    </source>
</evidence>
<evidence type="ECO:0000256" key="8">
    <source>
        <dbReference type="ARBA" id="ARBA00023180"/>
    </source>
</evidence>
<proteinExistence type="predicted"/>
<dbReference type="InterPro" id="IPR013783">
    <property type="entry name" value="Ig-like_fold"/>
</dbReference>
<dbReference type="InterPro" id="IPR003961">
    <property type="entry name" value="FN3_dom"/>
</dbReference>
<evidence type="ECO:0000256" key="3">
    <source>
        <dbReference type="ARBA" id="ARBA00022729"/>
    </source>
</evidence>
<feature type="transmembrane region" description="Helical" evidence="9">
    <location>
        <begin position="650"/>
        <end position="673"/>
    </location>
</feature>
<sequence length="951" mass="107476">MKNVITYCHANLCEEANVTQTLYNATNLLPCTTYHFSVSLHGENGEFGSTNITGVTGFLKPSAPSSAWSLPQNDSLIIFWSKPIGASCVALYRITVCQDHPYNNAFKENTTTGYQIMFNNLQSCSIYNVIIVPIDQFGNDSSPYIFYSNKTLAPIPEIPMYLSSNPGKNEIAIAWQLDINEFNNCGNMKILTVCNYNKVLGLGYNGTNSSSFINITEEFIQRIITTTINSLSPHTEYECFSITSNDRKNSSKSETVLLKTSEDISTSPELSVFNNTDKKFSFIWKLPVYLPGHISKFEVNFTWYYKFHQPIWCSNFSGKSEYSIILNGSTSSLSYEKAYPFSSYQASIRAKTLAGWSNYSDSVSFATHPGAPGPVSNLTYIFKKVSDDATNLEASLSWGLPCFINAVKIEHFVVTGIGTRNNFPNHDLNATIMSQICIDDMCTVELQLKDEYTYYFSVAGKVKDVKPLGPAEEITLLYPAGVPSDPETEYLDQITIDPYKTRKTTYSATILLPLFLNTHGEIRCYAIIVAKAGFNYGNFSRNDLKAGEWPSIASWIESAQKGFTIPYQASKFCNDSHEPHVVDYGKLKAIKFQIGEDIETCPELSKIKVSYCNGPLNPDTWYDVRMRAFTDGGYRDSRIFQIKTNAELQVSLIIGSIVGILSVGVLITIFLLVKKCSVQTVLRRLLNSNMPGSPVPAPFNRRKFIIHCQQLADNPGKLSNEFQLLQTLSLDLQMPTNAGCLHANRKKNHDFSRVKLDIIDNDPNSDYINASFIKGFSNDEEYIACQAPKEETIYDFWRMVEQYNFKDWPDHDVPEDFDAMINFCQIMRRNINASRNLVVIHCSAGIGRTGTLIAIDIILQHLKDNRKLDVFGTVYRLRQQRINMVQRESQYTFIYNCIKQVLKNPHFSKSYKPPYGSQCVRPSYEDKSELKHSNVLTINQNESIELDTDTR</sequence>
<feature type="domain" description="Fibronectin type-III" evidence="12">
    <location>
        <begin position="267"/>
        <end position="370"/>
    </location>
</feature>
<dbReference type="CDD" id="cd00047">
    <property type="entry name" value="PTPc"/>
    <property type="match status" value="1"/>
</dbReference>
<dbReference type="InterPro" id="IPR029021">
    <property type="entry name" value="Prot-tyrosine_phosphatase-like"/>
</dbReference>
<evidence type="ECO:0000259" key="11">
    <source>
        <dbReference type="PROSITE" id="PS50056"/>
    </source>
</evidence>
<dbReference type="OrthoDB" id="5854685at2759"/>
<dbReference type="PRINTS" id="PR00700">
    <property type="entry name" value="PRTYPHPHTASE"/>
</dbReference>